<feature type="transmembrane region" description="Helical" evidence="1">
    <location>
        <begin position="38"/>
        <end position="55"/>
    </location>
</feature>
<accession>A0A3Q7G9X5</accession>
<proteinExistence type="predicted"/>
<dbReference type="Proteomes" id="UP000004994">
    <property type="component" value="Chromosome 4"/>
</dbReference>
<protein>
    <submittedName>
        <fullName evidence="2">Uncharacterized protein</fullName>
    </submittedName>
</protein>
<dbReference type="PaxDb" id="4081-Solyc04g078220.1.1"/>
<dbReference type="AlphaFoldDB" id="A0A3Q7G9X5"/>
<keyword evidence="3" id="KW-1185">Reference proteome</keyword>
<keyword evidence="1" id="KW-0472">Membrane</keyword>
<keyword evidence="1" id="KW-1133">Transmembrane helix</keyword>
<evidence type="ECO:0000313" key="2">
    <source>
        <dbReference type="EnsemblPlants" id="Solyc04g078220.2.1"/>
    </source>
</evidence>
<name>A0A3Q7G9X5_SOLLC</name>
<dbReference type="InParanoid" id="A0A3Q7G9X5"/>
<reference evidence="2" key="2">
    <citation type="submission" date="2019-01" db="UniProtKB">
        <authorList>
            <consortium name="EnsemblPlants"/>
        </authorList>
    </citation>
    <scope>IDENTIFICATION</scope>
    <source>
        <strain evidence="2">cv. Heinz 1706</strain>
    </source>
</reference>
<dbReference type="EnsemblPlants" id="Solyc04g078220.2.1">
    <property type="protein sequence ID" value="Solyc04g078220.2.1"/>
    <property type="gene ID" value="Solyc04g078220.2"/>
</dbReference>
<feature type="transmembrane region" description="Helical" evidence="1">
    <location>
        <begin position="12"/>
        <end position="31"/>
    </location>
</feature>
<organism evidence="2">
    <name type="scientific">Solanum lycopersicum</name>
    <name type="common">Tomato</name>
    <name type="synonym">Lycopersicon esculentum</name>
    <dbReference type="NCBI Taxonomy" id="4081"/>
    <lineage>
        <taxon>Eukaryota</taxon>
        <taxon>Viridiplantae</taxon>
        <taxon>Streptophyta</taxon>
        <taxon>Embryophyta</taxon>
        <taxon>Tracheophyta</taxon>
        <taxon>Spermatophyta</taxon>
        <taxon>Magnoliopsida</taxon>
        <taxon>eudicotyledons</taxon>
        <taxon>Gunneridae</taxon>
        <taxon>Pentapetalae</taxon>
        <taxon>asterids</taxon>
        <taxon>lamiids</taxon>
        <taxon>Solanales</taxon>
        <taxon>Solanaceae</taxon>
        <taxon>Solanoideae</taxon>
        <taxon>Solaneae</taxon>
        <taxon>Solanum</taxon>
        <taxon>Solanum subgen. Lycopersicon</taxon>
    </lineage>
</organism>
<evidence type="ECO:0000256" key="1">
    <source>
        <dbReference type="SAM" id="Phobius"/>
    </source>
</evidence>
<dbReference type="Gramene" id="Solyc04g078220.2.1">
    <property type="protein sequence ID" value="Solyc04g078220.2.1"/>
    <property type="gene ID" value="Solyc04g078220.2"/>
</dbReference>
<sequence length="56" mass="5988">MLSISHTLRFLIAENCAVAALVIMINGYVMLSFFLSKVNGLLFGFVACLGASAYVS</sequence>
<reference evidence="2" key="1">
    <citation type="journal article" date="2012" name="Nature">
        <title>The tomato genome sequence provides insights into fleshy fruit evolution.</title>
        <authorList>
            <consortium name="Tomato Genome Consortium"/>
        </authorList>
    </citation>
    <scope>NUCLEOTIDE SEQUENCE [LARGE SCALE GENOMIC DNA]</scope>
    <source>
        <strain evidence="2">cv. Heinz 1706</strain>
    </source>
</reference>
<keyword evidence="1" id="KW-0812">Transmembrane</keyword>
<evidence type="ECO:0000313" key="3">
    <source>
        <dbReference type="Proteomes" id="UP000004994"/>
    </source>
</evidence>